<dbReference type="EMBL" id="JAVRRF010000014">
    <property type="protein sequence ID" value="KAK5058211.1"/>
    <property type="molecule type" value="Genomic_DNA"/>
</dbReference>
<dbReference type="SMART" id="SM00066">
    <property type="entry name" value="GAL4"/>
    <property type="match status" value="1"/>
</dbReference>
<evidence type="ECO:0000259" key="8">
    <source>
        <dbReference type="PROSITE" id="PS50048"/>
    </source>
</evidence>
<feature type="region of interest" description="Disordered" evidence="7">
    <location>
        <begin position="90"/>
        <end position="138"/>
    </location>
</feature>
<evidence type="ECO:0000256" key="2">
    <source>
        <dbReference type="ARBA" id="ARBA00022723"/>
    </source>
</evidence>
<keyword evidence="5" id="KW-0804">Transcription</keyword>
<name>A0ABR0J7X8_9EURO</name>
<feature type="region of interest" description="Disordered" evidence="7">
    <location>
        <begin position="1"/>
        <end position="23"/>
    </location>
</feature>
<evidence type="ECO:0000313" key="10">
    <source>
        <dbReference type="Proteomes" id="UP001345691"/>
    </source>
</evidence>
<dbReference type="SUPFAM" id="SSF57701">
    <property type="entry name" value="Zn2/Cys6 DNA-binding domain"/>
    <property type="match status" value="1"/>
</dbReference>
<proteinExistence type="predicted"/>
<feature type="compositionally biased region" description="Low complexity" evidence="7">
    <location>
        <begin position="765"/>
        <end position="775"/>
    </location>
</feature>
<feature type="compositionally biased region" description="Low complexity" evidence="7">
    <location>
        <begin position="746"/>
        <end position="757"/>
    </location>
</feature>
<feature type="region of interest" description="Disordered" evidence="7">
    <location>
        <begin position="670"/>
        <end position="691"/>
    </location>
</feature>
<evidence type="ECO:0000256" key="6">
    <source>
        <dbReference type="ARBA" id="ARBA00023242"/>
    </source>
</evidence>
<sequence>MDNLQASEDNADKSKSPGQSRVRRRNRMITSCLECRRRKLKCDKLHPCTNCSKFSRDCLFLAPALDSVSQQRLNEIKEKMGSLERVLEQDVARREGKASSSSAQKGPHRSSDLPGGESSSSDNDAAVPEDEKGLEPTPMAVIDGAYADDADDDVLDLGVKVGKMRLNERLGGFFRPRIGEELSSQLNDAASDRRTAEERLADATSTADQNYDFLAPGPSYIAPGSGFLFGDVGSKRSLINFLPTKSAADILVRKYYENVHFIARVVHWPSFQLHYDNFWIAVLAGLEPPAWQQSLVFSIFFSAVASVPETDITSLFGRPQSTILANFQLGTEVALSKAQFLRATKLETMQALVIYLIPMCRDQVSRAHSVLVGMAVRLAECMGLHRDPQDTYGLSPVDCHVRRIVWFQLCHLDFRTCEGHGPRPGIKREDYDTKFPLNINDAELLSANPKEAKNSWTDMTASRIRFECTEMQRVVWHDRIRLEKKRISLTHLLGKVESFRRAMEYKYNKIFDLDVPIQKYAQLVMNLMIQRLYVMILHRYLHNQSNRIPERLQSLTVRSAIQACESAMSLERIPVLSRWSWYNGAYQQWHMAFLLLSVIYADPDIQEADRVYNIIDYVFEPDLSLSRAMKARTIIAAIRDRTTVYRELRKVGIPTSMKYASADSNLAKVAEAGSENASRPSGTSTNVSPRTEKLLESMPPASLRQEMPVNATFATESSNSWSFDKPSTFYVTQPATQGLAGSGFAQSTSPPMSQPPSLDRRSTSQQQQQQPQQQPYWPDSTQASPGQQNEFNSPSDSGTNESWPPLINPDQVGWRTVLADTSSPVVTMHSMHGMTTTGLPPVPKSGNPYGLNSGFPNDQVNIPQYPASVPRGDSVMMDINWAEWDQLFPPDTNVSSALEEVGPGYTLGHGLS</sequence>
<feature type="compositionally biased region" description="Polar residues" evidence="7">
    <location>
        <begin position="779"/>
        <end position="802"/>
    </location>
</feature>
<dbReference type="Pfam" id="PF04082">
    <property type="entry name" value="Fungal_trans"/>
    <property type="match status" value="1"/>
</dbReference>
<keyword evidence="4" id="KW-0238">DNA-binding</keyword>
<dbReference type="InterPro" id="IPR036864">
    <property type="entry name" value="Zn2-C6_fun-type_DNA-bd_sf"/>
</dbReference>
<dbReference type="InterPro" id="IPR050613">
    <property type="entry name" value="Sec_Metabolite_Reg"/>
</dbReference>
<keyword evidence="10" id="KW-1185">Reference proteome</keyword>
<gene>
    <name evidence="9" type="ORF">LTR69_006615</name>
</gene>
<keyword evidence="3" id="KW-0805">Transcription regulation</keyword>
<dbReference type="InterPro" id="IPR001138">
    <property type="entry name" value="Zn2Cys6_DnaBD"/>
</dbReference>
<feature type="compositionally biased region" description="Polar residues" evidence="7">
    <location>
        <begin position="675"/>
        <end position="689"/>
    </location>
</feature>
<dbReference type="PANTHER" id="PTHR31001:SF40">
    <property type="entry name" value="ZN(II)2CYS6 TRANSCRIPTION FACTOR (EUROFUNG)"/>
    <property type="match status" value="1"/>
</dbReference>
<evidence type="ECO:0000313" key="9">
    <source>
        <dbReference type="EMBL" id="KAK5058211.1"/>
    </source>
</evidence>
<dbReference type="CDD" id="cd00067">
    <property type="entry name" value="GAL4"/>
    <property type="match status" value="1"/>
</dbReference>
<feature type="domain" description="Zn(2)-C6 fungal-type" evidence="8">
    <location>
        <begin position="31"/>
        <end position="60"/>
    </location>
</feature>
<feature type="compositionally biased region" description="Low complexity" evidence="7">
    <location>
        <begin position="112"/>
        <end position="122"/>
    </location>
</feature>
<organism evidence="9 10">
    <name type="scientific">Exophiala sideris</name>
    <dbReference type="NCBI Taxonomy" id="1016849"/>
    <lineage>
        <taxon>Eukaryota</taxon>
        <taxon>Fungi</taxon>
        <taxon>Dikarya</taxon>
        <taxon>Ascomycota</taxon>
        <taxon>Pezizomycotina</taxon>
        <taxon>Eurotiomycetes</taxon>
        <taxon>Chaetothyriomycetidae</taxon>
        <taxon>Chaetothyriales</taxon>
        <taxon>Herpotrichiellaceae</taxon>
        <taxon>Exophiala</taxon>
    </lineage>
</organism>
<comment type="caution">
    <text evidence="9">The sequence shown here is derived from an EMBL/GenBank/DDBJ whole genome shotgun (WGS) entry which is preliminary data.</text>
</comment>
<dbReference type="CDD" id="cd12148">
    <property type="entry name" value="fungal_TF_MHR"/>
    <property type="match status" value="1"/>
</dbReference>
<comment type="subcellular location">
    <subcellularLocation>
        <location evidence="1">Nucleus</location>
    </subcellularLocation>
</comment>
<evidence type="ECO:0000256" key="4">
    <source>
        <dbReference type="ARBA" id="ARBA00023125"/>
    </source>
</evidence>
<dbReference type="Pfam" id="PF00172">
    <property type="entry name" value="Zn_clus"/>
    <property type="match status" value="1"/>
</dbReference>
<reference evidence="9 10" key="1">
    <citation type="submission" date="2023-08" db="EMBL/GenBank/DDBJ databases">
        <title>Black Yeasts Isolated from many extreme environments.</title>
        <authorList>
            <person name="Coleine C."/>
            <person name="Stajich J.E."/>
            <person name="Selbmann L."/>
        </authorList>
    </citation>
    <scope>NUCLEOTIDE SEQUENCE [LARGE SCALE GENOMIC DNA]</scope>
    <source>
        <strain evidence="9 10">CCFEE 6328</strain>
    </source>
</reference>
<evidence type="ECO:0000256" key="5">
    <source>
        <dbReference type="ARBA" id="ARBA00023163"/>
    </source>
</evidence>
<feature type="region of interest" description="Disordered" evidence="7">
    <location>
        <begin position="740"/>
        <end position="810"/>
    </location>
</feature>
<keyword evidence="6" id="KW-0539">Nucleus</keyword>
<dbReference type="Proteomes" id="UP001345691">
    <property type="component" value="Unassembled WGS sequence"/>
</dbReference>
<protein>
    <recommendedName>
        <fullName evidence="8">Zn(2)-C6 fungal-type domain-containing protein</fullName>
    </recommendedName>
</protein>
<dbReference type="PANTHER" id="PTHR31001">
    <property type="entry name" value="UNCHARACTERIZED TRANSCRIPTIONAL REGULATORY PROTEIN"/>
    <property type="match status" value="1"/>
</dbReference>
<dbReference type="PROSITE" id="PS50048">
    <property type="entry name" value="ZN2_CY6_FUNGAL_2"/>
    <property type="match status" value="1"/>
</dbReference>
<evidence type="ECO:0000256" key="3">
    <source>
        <dbReference type="ARBA" id="ARBA00023015"/>
    </source>
</evidence>
<evidence type="ECO:0000256" key="1">
    <source>
        <dbReference type="ARBA" id="ARBA00004123"/>
    </source>
</evidence>
<dbReference type="PROSITE" id="PS00463">
    <property type="entry name" value="ZN2_CY6_FUNGAL_1"/>
    <property type="match status" value="1"/>
</dbReference>
<keyword evidence="2" id="KW-0479">Metal-binding</keyword>
<accession>A0ABR0J7X8</accession>
<dbReference type="InterPro" id="IPR007219">
    <property type="entry name" value="XnlR_reg_dom"/>
</dbReference>
<dbReference type="Gene3D" id="4.10.240.10">
    <property type="entry name" value="Zn(2)-C6 fungal-type DNA-binding domain"/>
    <property type="match status" value="1"/>
</dbReference>
<dbReference type="SMART" id="SM00906">
    <property type="entry name" value="Fungal_trans"/>
    <property type="match status" value="1"/>
</dbReference>
<evidence type="ECO:0000256" key="7">
    <source>
        <dbReference type="SAM" id="MobiDB-lite"/>
    </source>
</evidence>